<accession>A0AA96WCH0</accession>
<feature type="compositionally biased region" description="Polar residues" evidence="2">
    <location>
        <begin position="331"/>
        <end position="343"/>
    </location>
</feature>
<evidence type="ECO:0000313" key="3">
    <source>
        <dbReference type="EMBL" id="WNZ22584.1"/>
    </source>
</evidence>
<gene>
    <name evidence="3" type="ORF">HJG54_06740</name>
</gene>
<feature type="compositionally biased region" description="Acidic residues" evidence="2">
    <location>
        <begin position="481"/>
        <end position="497"/>
    </location>
</feature>
<feature type="compositionally biased region" description="Polar residues" evidence="2">
    <location>
        <begin position="2573"/>
        <end position="2586"/>
    </location>
</feature>
<evidence type="ECO:0000256" key="1">
    <source>
        <dbReference type="SAM" id="Coils"/>
    </source>
</evidence>
<feature type="region of interest" description="Disordered" evidence="2">
    <location>
        <begin position="2573"/>
        <end position="2594"/>
    </location>
</feature>
<feature type="compositionally biased region" description="Low complexity" evidence="2">
    <location>
        <begin position="256"/>
        <end position="268"/>
    </location>
</feature>
<name>A0AA96WCH0_9CYAN</name>
<protein>
    <submittedName>
        <fullName evidence="3">Uncharacterized protein</fullName>
    </submittedName>
</protein>
<sequence>MGSNFSVIFEEIGTLTSSDMPDNLEEITSTATEEKTYEGRLEQASSLGLLQLVGNLGGFTLPAGIPDLVLSKLVIQLTTAPEIGVKSFAFTGESSLELGKKFDLLGLTVQPPEGAIFTFELKRTTSAQSEKPQNNENAPLQKITAGMFALSLTMPKQSSLTLSSALAWLRDVPGIDRVRELQNDDESDSSELIGLVLTPDQQLPGDDIQIQLVEKSLGTNRAAEYLSNFDSKNWNLTFEFLGESFEISNDEWSEPNSGNTNGNGNENYNQKKHFTFPFLKSSGKEDIKPAPKPAQVQSVTGGTTPPASGPRSADASNEQPDAASDSEDTNDAQSSGSKLSQAISLGVPTVKGPETDDDGTFISIVFPATITVGSLRFNTKLPVKFILGSFAIAIDHSEGIKILSPEPELKPIGSDGEPKDGPFELFGLEWRFFGAEVTETAETETENTENNAETDIEADIEADEEDAGAEIRDETASAAETETDETETDETETDETETDGKEYHHFTLVTKDFNYQIQQAPGARIEVAYTKASRDPIVFIVEDFVISAKGISITATVSDRPAQLNGIDTQYRFHGSQLRIVENEILDFTLSGSGPLPPKLVGDAMADISLQFQQVEGSLKLVAGAAKIQGDKLLDCKGTRFRFSVDSMGLQFVNDDRFHIFFTITGTARFVLQEGDDRKNGALSMLPNIQIDLVDCPLTGDASVIAKHVQFLVELPKPVSFPFLGAYEFELRAIGFLPQFDAFGNDVAMQLSGQIKFAQGKGDAANDQPDLHSLYIGLPGPKDFFPRLYMDQLPLDINAGEAFKLNGVVEFKDDETIKGFEGEGVLEIQGMPPMAASFGFYRVRNSEDQPWVRAWFIYLEVRQISFRIPVVEFFIREVGLGFGYRYTLVGIRRADEAASLTELLKELKVLSRTQGDLSKRDRWALDVEDPGQDPRWTIVLRAMIAQLSAAASPLVWNAEREEKLACVYLFDAVIAFRSDLTFFMNVRGWINTSYGMYVKERNEGNELEPLFSGFVFLWPRQKRFLAHLASNPNGHLGSNPPLPDFVQSAIRSAQFSATLLIEPGLTHFELGWPNMLRWSNNIGPLQADIRGGFIFRVSSREMVIGISFLARASLEISTSIDLGLVGASVEAKANAAFGARYIGLVEFDTNRPTLYGAIGLELRIQLFVALWIRIPLLFKTIRLTYRFTLTINFTAGLEFAFNGVKDAGLRGSGTLAISAMGHQLQFNVRLSSNPDAVTQARARTEKYLNLGLEATEVEATLPGVEAASRSRMAFVAEAAETSASMEVEALEVEAFTRSTAQPSFGTPNYSVFVIRDTPDRISDTPNEEPNEDTYAYFVLFPRSIRDQGEEQATERHAGFLPVPPNVLADVPNNQLRDFQIVFPETLQLPQDTLEWFNPQPIATGEAAGQSIGFRPLSQHDPDWLTLTDTIMSWRANWDQPIFENTEAFAPDNKPLSPESIKLRDYLTHAYITADQAGLPIPIADPDPLATKEEVITDERVQNPSDDAFEAAVRGATEQFRSSPFFKHNPNCLYEQQLEAAFRPDTTIYADQDPDKPQPLNEHQQAHQVRSMVINDLMGDLRKYVDGTEQERNQLTQRSVAFQMGLVFRVPKRVLNTDSALAWLNYNSQTAPTLHQRTQLNSQQPDSDQRWLRTFNVLATDFSKYPPQFQQVRHFTDANTIAIAWDLQQANIPENEKKHLTELQQDPEHNLMYYEVRRRSLNAQTPEVVYQVKGASVLHEEKTGSQKILNILKPRFQVVDHFTNESLDDVIRLPATGLSYLYTITPYDFGGNAGHPLILVATRYPNEPPAVPVDSQFTVSYTISDQREEPVDDQSQLPLADLETHCTVTWTEPTVNGPRVPVDNYYLVFRKETTLPIGSYGLDSSTQRPRNKLLPTSNSRALPTDIKIRLEDPGKVEGEPRKRIANVSLDSLRQKGILPAYWQPEAWKLFIQTESVNRVCSALAPVQVLLKFKSSTSGEKTEERQPAELEWLPKPLALPLLPPEDQRAIVGNAHVPMPKPGSYQLESNTSSLRYQPHPAGIRCIRFRWNQGPSRVKSYPLALTASYDLLELDIDAHTTATFADPDRLADVLRLRQTVQMLSPADLPLTPGDTLSTNQWEAWYPSQVERRALYQPIPGAQIKESSWYSWRESILVWPEWPGLTNGNGNRDTALHPFLEELIQVLQAQTADDSTTALPKYRVSLQTSPPIQPQTLTTFLNSTAETADPYGWGILQRFGLTTAFTLQDASTGDYITGDDLLKTVQSILTDLKQKYNDIYPHLHIELLFQAAKSIGLEPGAVSPAGMLALIQISLRPTILQLQRYYRLEIKGDSNSQIKLRFELNAPSSLIDQSAPGSGQTDFDLDANQVANQAVEYTVTVPLNGVVNLLLRTTQPPIVKQIKASGEESIPLDAVPIHSPLTAYFTANPEQLAVDFAKPDSEDDQPLNWRRFKRYAESLNSSIKSDISIEIPTEAKALAATLPDIMLWSLRFFNAAAVPTITDNLGKTADGPWLATAYPRVDTPAPTTPDESGRLTYDHLIIDKWAHTYRYYIRPNHRYQLLWESLLTSPVLFPTQTNQQREAIRAQSQTKPDPKQGSLDVVLDRIQPVTMPVILSSARLDPPALPGQSVPPGRTWEVIIAQHPEQTLIERNQTLARQLQFRQVAFTLLRRFAYTTATGDDWVKRINKLATLGQIKPNPPELKLRLNTAGFLSAGLPGKITSPDHLDLKRIPTNDTDLDQLSAEDILQIEADVRSLDLPIRLGNFQQGALVLQWDTLPFFYQHQLLVIAQSDHQVSEINRVIHKDFEYRSPLPTAAMSGQTVPNLALPKNQPFGATINAELAALRVSIPLKLLWDSLPETVRQQWPSEAPVMDWEESKHWRSPSALPDLEVVYQIAQLFEGNLEVQVETLLEQPEGNPEQYQLRQLGKYFLGSFDAISPPALSTSEKQGSSDYVLNLFLTQVSTVPLMHRYMFSRMGNRLFFDAETQQLKWLGVLSAGDRNALQQVMAQDIAELRLLEQIGIVPTDQADQNILEQWYVSRLVRGDANAFDDQPVPLPNIPGLSYVNVPFTLLLLDTSEGVNSEEITHFANQCDAKLRDVLLALLPGAAPSNSVVRETDFALGAAALLSQSDLPNLPAAKIQVNPQTNPPKSQLTWLGSLNPAQAETMQQSLFDAAITRLRTRLQDTQVSHPYAPPVPITVPPAPPNSSFITVNSADEWTLQWTGELTAEAIREIHMLVDDERYRAGATALFRQVLAGQKAYIEQLPRPEMLRSQLQRLQFELIRIDTRIRSIDFGLTNPQLSSPDRERLQAERSQLEAEGNRVRAEENAKRQELQNIIDTQNRLNAALSQFESLPSAGPANDIPAQPVANFPAAPYRKTIVWQVTVPLLQSRLRNANQPTAADWLNRLTIPTDAGNLDWRSLDSLDARDLQTQVQQVLDGDRDSQAVQTFLGAFNGLIDAIEAMLFTFDYRPLQADIPEELRHYLIIRGKLLHASRSLNQEEQTQLLNLFTDRASKNSLQRFFTDLQDKAAIDRLYERWLAQVYVPTELDLTGISEPLRAKLKTVPLLSADEYALIWQGRMSDSDRTTIREWRSGLTDPAQIDVVGELLRQVPRENDPNDQSETVILARGSAPNLSASTLEPVRARLRLGSGTILRYHGLMTLAEADELAPKLNHNAVLQQLFNASLTQSLQGGELRIMTRRGSAKPSDLVPILPHLLS</sequence>
<evidence type="ECO:0000256" key="2">
    <source>
        <dbReference type="SAM" id="MobiDB-lite"/>
    </source>
</evidence>
<feature type="compositionally biased region" description="Acidic residues" evidence="2">
    <location>
        <begin position="439"/>
        <end position="468"/>
    </location>
</feature>
<feature type="compositionally biased region" description="Polar residues" evidence="2">
    <location>
        <begin position="295"/>
        <end position="306"/>
    </location>
</feature>
<dbReference type="EMBL" id="CP053586">
    <property type="protein sequence ID" value="WNZ22584.1"/>
    <property type="molecule type" value="Genomic_DNA"/>
</dbReference>
<feature type="region of interest" description="Disordered" evidence="2">
    <location>
        <begin position="439"/>
        <end position="499"/>
    </location>
</feature>
<reference evidence="3" key="1">
    <citation type="submission" date="2020-05" db="EMBL/GenBank/DDBJ databases">
        <authorList>
            <person name="Zhu T."/>
            <person name="Keshari N."/>
            <person name="Lu X."/>
        </authorList>
    </citation>
    <scope>NUCLEOTIDE SEQUENCE</scope>
    <source>
        <strain evidence="3">NK1-12</strain>
    </source>
</reference>
<dbReference type="RefSeq" id="WP_316434074.1">
    <property type="nucleotide sequence ID" value="NZ_CP053586.1"/>
</dbReference>
<organism evidence="3">
    <name type="scientific">Leptolyngbya sp. NK1-12</name>
    <dbReference type="NCBI Taxonomy" id="2547451"/>
    <lineage>
        <taxon>Bacteria</taxon>
        <taxon>Bacillati</taxon>
        <taxon>Cyanobacteriota</taxon>
        <taxon>Cyanophyceae</taxon>
        <taxon>Leptolyngbyales</taxon>
        <taxon>Leptolyngbyaceae</taxon>
        <taxon>Leptolyngbya group</taxon>
        <taxon>Leptolyngbya</taxon>
    </lineage>
</organism>
<feature type="region of interest" description="Disordered" evidence="2">
    <location>
        <begin position="251"/>
        <end position="270"/>
    </location>
</feature>
<feature type="coiled-coil region" evidence="1">
    <location>
        <begin position="3301"/>
        <end position="3339"/>
    </location>
</feature>
<proteinExistence type="predicted"/>
<feature type="region of interest" description="Disordered" evidence="2">
    <location>
        <begin position="282"/>
        <end position="353"/>
    </location>
</feature>
<keyword evidence="1" id="KW-0175">Coiled coil</keyword>